<name>A0A3E2GXB2_SCYLI</name>
<feature type="region of interest" description="Disordered" evidence="1">
    <location>
        <begin position="1"/>
        <end position="46"/>
    </location>
</feature>
<evidence type="ECO:0000313" key="3">
    <source>
        <dbReference type="Proteomes" id="UP000258309"/>
    </source>
</evidence>
<keyword evidence="3" id="KW-1185">Reference proteome</keyword>
<dbReference type="AlphaFoldDB" id="A0A3E2GXB2"/>
<dbReference type="PANTHER" id="PTHR37540">
    <property type="entry name" value="TRANSCRIPTION FACTOR (ACR-2), PUTATIVE-RELATED-RELATED"/>
    <property type="match status" value="1"/>
</dbReference>
<dbReference type="OrthoDB" id="4158087at2759"/>
<evidence type="ECO:0000256" key="1">
    <source>
        <dbReference type="SAM" id="MobiDB-lite"/>
    </source>
</evidence>
<feature type="non-terminal residue" evidence="2">
    <location>
        <position position="600"/>
    </location>
</feature>
<reference evidence="2 3" key="1">
    <citation type="submission" date="2018-05" db="EMBL/GenBank/DDBJ databases">
        <title>Draft genome sequence of Scytalidium lignicola DSM 105466, a ubiquitous saprotrophic fungus.</title>
        <authorList>
            <person name="Buettner E."/>
            <person name="Gebauer A.M."/>
            <person name="Hofrichter M."/>
            <person name="Liers C."/>
            <person name="Kellner H."/>
        </authorList>
    </citation>
    <scope>NUCLEOTIDE SEQUENCE [LARGE SCALE GENOMIC DNA]</scope>
    <source>
        <strain evidence="2 3">DSM 105466</strain>
    </source>
</reference>
<evidence type="ECO:0000313" key="2">
    <source>
        <dbReference type="EMBL" id="RFU25393.1"/>
    </source>
</evidence>
<dbReference type="EMBL" id="NCSJ02000336">
    <property type="protein sequence ID" value="RFU25393.1"/>
    <property type="molecule type" value="Genomic_DNA"/>
</dbReference>
<dbReference type="Proteomes" id="UP000258309">
    <property type="component" value="Unassembled WGS sequence"/>
</dbReference>
<organism evidence="2 3">
    <name type="scientific">Scytalidium lignicola</name>
    <name type="common">Hyphomycete</name>
    <dbReference type="NCBI Taxonomy" id="5539"/>
    <lineage>
        <taxon>Eukaryota</taxon>
        <taxon>Fungi</taxon>
        <taxon>Dikarya</taxon>
        <taxon>Ascomycota</taxon>
        <taxon>Pezizomycotina</taxon>
        <taxon>Leotiomycetes</taxon>
        <taxon>Leotiomycetes incertae sedis</taxon>
        <taxon>Scytalidium</taxon>
    </lineage>
</organism>
<accession>A0A3E2GXB2</accession>
<comment type="caution">
    <text evidence="2">The sequence shown here is derived from an EMBL/GenBank/DDBJ whole genome shotgun (WGS) entry which is preliminary data.</text>
</comment>
<proteinExistence type="predicted"/>
<protein>
    <submittedName>
        <fullName evidence="2">Uncharacterized protein</fullName>
    </submittedName>
</protein>
<feature type="non-terminal residue" evidence="2">
    <location>
        <position position="1"/>
    </location>
</feature>
<dbReference type="PANTHER" id="PTHR37540:SF5">
    <property type="entry name" value="TRANSCRIPTION FACTOR DOMAIN-CONTAINING PROTEIN"/>
    <property type="match status" value="1"/>
</dbReference>
<sequence>MQEQQAGQPLEIRVRSSETSSLEPVACQDVTHDQISPEPKVSRAAEDRDYGAITSLSENQGMHEGLITPAKCDERLPAFQFINERDLHEPENVNLRRAMRAHVRRDMTLKRQRNNAIYMSRFSGSRKILKKSPPYPNHSLSHKKEGVVLRRTRSSRSVPVHVFRVASAPKPIVSVSHTSTGLDIHPDHTKEIDIPMQSKYTPNVAVTTTIFLSLVDILTPTYHSATPYALQMGPSAPTLYMQPHRWPFMHSIQGARPAISVYMPTSTIPIPNIRSKRPCLLKSARINMWIVNSVDYFIFKDNLIKWVNERLDDPRKGTDETTIGGILLLTSLELCRGNSTELEAHIDGLKRIASIRGGLDKMTDMNHFRLKVQLNQQDSLSTRIDLLVAAMLDTETRFPTPGLGRPLRPPPRLHGLIQIPDSPLYGHQFLQDILLDSPFCAQSIVLLQQMQDLTRGFLLQGTPSHPIPLLPSEPTASLLQVCNVDQPPSLLNIITLTATLYTQFFSNTTLPVSISTLTTALTTCLESTVHDETWMQYPGILLWIVLTGCAATTGEKGERSFFLLWATRIGLSSVWGWWEEMRMSVEGFSRVRRGGRCRVG</sequence>
<gene>
    <name evidence="2" type="ORF">B7463_g10945</name>
</gene>